<feature type="chain" id="PRO_5046070282" evidence="1">
    <location>
        <begin position="21"/>
        <end position="278"/>
    </location>
</feature>
<proteinExistence type="predicted"/>
<protein>
    <submittedName>
        <fullName evidence="2">Uncharacterized protein</fullName>
    </submittedName>
</protein>
<dbReference type="Proteomes" id="UP000605676">
    <property type="component" value="Unassembled WGS sequence"/>
</dbReference>
<keyword evidence="1" id="KW-0732">Signal</keyword>
<gene>
    <name evidence="2" type="ORF">JIV24_06745</name>
</gene>
<evidence type="ECO:0000313" key="3">
    <source>
        <dbReference type="Proteomes" id="UP000605676"/>
    </source>
</evidence>
<feature type="signal peptide" evidence="1">
    <location>
        <begin position="1"/>
        <end position="20"/>
    </location>
</feature>
<reference evidence="2 3" key="1">
    <citation type="submission" date="2021-01" db="EMBL/GenBank/DDBJ databases">
        <title>Carboxyliciviraga sp.nov., isolated from coastal sediments.</title>
        <authorList>
            <person name="Lu D."/>
            <person name="Zhang T."/>
        </authorList>
    </citation>
    <scope>NUCLEOTIDE SEQUENCE [LARGE SCALE GENOMIC DNA]</scope>
    <source>
        <strain evidence="2 3">N1Y132</strain>
    </source>
</reference>
<comment type="caution">
    <text evidence="2">The sequence shown here is derived from an EMBL/GenBank/DDBJ whole genome shotgun (WGS) entry which is preliminary data.</text>
</comment>
<dbReference type="RefSeq" id="WP_200464263.1">
    <property type="nucleotide sequence ID" value="NZ_JAENRR010000011.1"/>
</dbReference>
<name>A0ABS1HHT2_9BACT</name>
<evidence type="ECO:0000256" key="1">
    <source>
        <dbReference type="SAM" id="SignalP"/>
    </source>
</evidence>
<organism evidence="2 3">
    <name type="scientific">Carboxylicivirga marina</name>
    <dbReference type="NCBI Taxonomy" id="2800988"/>
    <lineage>
        <taxon>Bacteria</taxon>
        <taxon>Pseudomonadati</taxon>
        <taxon>Bacteroidota</taxon>
        <taxon>Bacteroidia</taxon>
        <taxon>Marinilabiliales</taxon>
        <taxon>Marinilabiliaceae</taxon>
        <taxon>Carboxylicivirga</taxon>
    </lineage>
</organism>
<accession>A0ABS1HHT2</accession>
<evidence type="ECO:0000313" key="2">
    <source>
        <dbReference type="EMBL" id="MBK3517035.1"/>
    </source>
</evidence>
<dbReference type="EMBL" id="JAENRR010000011">
    <property type="protein sequence ID" value="MBK3517035.1"/>
    <property type="molecule type" value="Genomic_DNA"/>
</dbReference>
<keyword evidence="3" id="KW-1185">Reference proteome</keyword>
<sequence>MNSNKLILLLVLGVFTFALGDAQEKKDNTGTNPANFTYDTRFYSEMASLPNSAGSYLTNFFEFRWPLGKDLAKAAGVENDHMLNNLGKKFGTRMRFRYRDLNINSPEGAFGNSNISGIGDMDMRLLWMAYASSNVIIVPGLEATFNTSSHEALGFDANVLAPTLFFVFPGLLGKGSLFAPGYQYLFDMDGGDNNKISRSQLDLYFVWLLGKGANWLIVDPQIIVDHDTDMFPALVEVEYGYMIKALPGASVYVRPGAGIGSDRPYDWNCEFGLKFIWR</sequence>